<dbReference type="Proteomes" id="UP001162992">
    <property type="component" value="Chromosome 22"/>
</dbReference>
<comment type="caution">
    <text evidence="1">The sequence shown here is derived from an EMBL/GenBank/DDBJ whole genome shotgun (WGS) entry which is preliminary data.</text>
</comment>
<protein>
    <submittedName>
        <fullName evidence="1">Uncharacterized protein</fullName>
    </submittedName>
</protein>
<proteinExistence type="predicted"/>
<evidence type="ECO:0000313" key="2">
    <source>
        <dbReference type="Proteomes" id="UP001162992"/>
    </source>
</evidence>
<reference evidence="2" key="1">
    <citation type="journal article" date="2024" name="Proc. Natl. Acad. Sci. U.S.A.">
        <title>Extraordinary preservation of gene collinearity over three hundred million years revealed in homosporous lycophytes.</title>
        <authorList>
            <person name="Li C."/>
            <person name="Wickell D."/>
            <person name="Kuo L.Y."/>
            <person name="Chen X."/>
            <person name="Nie B."/>
            <person name="Liao X."/>
            <person name="Peng D."/>
            <person name="Ji J."/>
            <person name="Jenkins J."/>
            <person name="Williams M."/>
            <person name="Shu S."/>
            <person name="Plott C."/>
            <person name="Barry K."/>
            <person name="Rajasekar S."/>
            <person name="Grimwood J."/>
            <person name="Han X."/>
            <person name="Sun S."/>
            <person name="Hou Z."/>
            <person name="He W."/>
            <person name="Dai G."/>
            <person name="Sun C."/>
            <person name="Schmutz J."/>
            <person name="Leebens-Mack J.H."/>
            <person name="Li F.W."/>
            <person name="Wang L."/>
        </authorList>
    </citation>
    <scope>NUCLEOTIDE SEQUENCE [LARGE SCALE GENOMIC DNA]</scope>
    <source>
        <strain evidence="2">cv. PW_Plant_1</strain>
    </source>
</reference>
<accession>A0ACC2ACA9</accession>
<dbReference type="EMBL" id="CM055113">
    <property type="protein sequence ID" value="KAJ7515187.1"/>
    <property type="molecule type" value="Genomic_DNA"/>
</dbReference>
<gene>
    <name evidence="1" type="ORF">O6H91_22G004200</name>
</gene>
<keyword evidence="2" id="KW-1185">Reference proteome</keyword>
<evidence type="ECO:0000313" key="1">
    <source>
        <dbReference type="EMBL" id="KAJ7515187.1"/>
    </source>
</evidence>
<name>A0ACC2ACA9_DIPCM</name>
<organism evidence="1 2">
    <name type="scientific">Diphasiastrum complanatum</name>
    <name type="common">Issler's clubmoss</name>
    <name type="synonym">Lycopodium complanatum</name>
    <dbReference type="NCBI Taxonomy" id="34168"/>
    <lineage>
        <taxon>Eukaryota</taxon>
        <taxon>Viridiplantae</taxon>
        <taxon>Streptophyta</taxon>
        <taxon>Embryophyta</taxon>
        <taxon>Tracheophyta</taxon>
        <taxon>Lycopodiopsida</taxon>
        <taxon>Lycopodiales</taxon>
        <taxon>Lycopodiaceae</taxon>
        <taxon>Lycopodioideae</taxon>
        <taxon>Diphasiastrum</taxon>
    </lineage>
</organism>
<sequence>MAGFSTLKYGHVKHCSTHPKFLHSNSTSHRWAFGAIAELIDNAMDPDVNASQFCIDMKEFNGEPSLVFMDNGCGLTPERLHKMLSFGHSKKQMTPADKSIGKHGNGFKSGTMRIGKDVLVLTKCSTSMTAGFLSQTFLAHTGAEDVLIPQISWDLKGNRLYPEDSDSEESLQAICNYSIFPDEASILSQLDAIPGTGAILIISNLRRHEGVLELDFKTDPHDIRITTAITNAHYQQLRPNQPNSTDVPIDYSLRAYVAILYKVPRMQIFIRDKKVKTKRITGILSQKETESYRPMCVSESIKIELGFNTENKTLYGMMLYHRNRLIKPYMRVGIQLEENEKGMGVLGIVEADFLQPTHNKQDFDDTTAYRRLLKKLSDVLAEYWWAKKERVTSLSHAGPRARPTTQEDSTEDVPDVVWVQCDDPACLKWRVLPDGTDPASLPDVWYCAYHPNPRYRNHEEPEQEWDASVPHEIVERRKERKREYDREKKERETQRKRQRLEAVTKDEQFCLQKEKEALMKELEDQRSREKLLLDEERQRHEEEVKKLQEEYLSMQATRDEIMKEKTELLKQMEKTREENDMQEALASMEKQKENFSTQVSESDQFSQQEEELNSAEFIHDKHQLGPLHVTDMAQIFNDISEVPDASSMLVEEPMYHSNLNDSAREKGCQEMGLMRSSQHSNHQNLEQHNRANSHSISTDHFLQLSSGQFSNEQAHSSYAQKTQGPQHTGNLQTPATSAMAHKEFISHANISSRDIRSMVTSSQTLNTLSTLGHNISQLSAMPTKSLDRPYQAQREGFGWSQESDIVTSRYKTGETPQLIMPVMPRGLPPVTAAPMPETPSPANASLNRVPNNVGLSDFHDVQLPTSLSNGRLLDQRPVISLMDRSESEHRQSIQFQVQNASTRSDIQERLANSAGASFSGRLADPHPSNLSLGTGMLSVQLPLDCVVANRNSVSETEVNKDKAMFSLQRRLRMALSTLLGIGGPTEAHHMDLDELPSTDLEVLTICEKTRSLVEMRWQSYEQEIQKLKAELTYTMTDKLQNGQSFRIQSIADNWGAGVGLSK</sequence>